<dbReference type="Pfam" id="PF02910">
    <property type="entry name" value="Succ_DH_flav_C"/>
    <property type="match status" value="1"/>
</dbReference>
<keyword evidence="6 12" id="KW-0285">Flavoprotein</keyword>
<feature type="domain" description="Fumarate reductase/succinate dehydrogenase flavoprotein-like C-terminal" evidence="14">
    <location>
        <begin position="414"/>
        <end position="517"/>
    </location>
</feature>
<dbReference type="InterPro" id="IPR037099">
    <property type="entry name" value="Fum_R/Succ_DH_flav-like_C_sf"/>
</dbReference>
<evidence type="ECO:0000256" key="7">
    <source>
        <dbReference type="ARBA" id="ARBA00022642"/>
    </source>
</evidence>
<keyword evidence="7 12" id="KW-0662">Pyridine nucleotide biosynthesis</keyword>
<evidence type="ECO:0000256" key="11">
    <source>
        <dbReference type="NCBIfam" id="TIGR00551"/>
    </source>
</evidence>
<dbReference type="OrthoDB" id="9806724at2"/>
<evidence type="ECO:0000313" key="16">
    <source>
        <dbReference type="Proteomes" id="UP000297776"/>
    </source>
</evidence>
<evidence type="ECO:0000256" key="8">
    <source>
        <dbReference type="ARBA" id="ARBA00022827"/>
    </source>
</evidence>
<dbReference type="EMBL" id="SORX01000004">
    <property type="protein sequence ID" value="TFE01535.1"/>
    <property type="molecule type" value="Genomic_DNA"/>
</dbReference>
<dbReference type="NCBIfam" id="NF005978">
    <property type="entry name" value="PRK08071.1"/>
    <property type="match status" value="1"/>
</dbReference>
<comment type="caution">
    <text evidence="15">The sequence shown here is derived from an EMBL/GenBank/DDBJ whole genome shotgun (WGS) entry which is preliminary data.</text>
</comment>
<comment type="similarity">
    <text evidence="3 12">Belongs to the FAD-dependent oxidoreductase 2 family. NadB subfamily.</text>
</comment>
<feature type="domain" description="FAD-dependent oxidoreductase 2 FAD-binding" evidence="13">
    <location>
        <begin position="5"/>
        <end position="369"/>
    </location>
</feature>
<evidence type="ECO:0000256" key="12">
    <source>
        <dbReference type="RuleBase" id="RU362049"/>
    </source>
</evidence>
<dbReference type="RefSeq" id="WP_134381253.1">
    <property type="nucleotide sequence ID" value="NZ_SORX01000004.1"/>
</dbReference>
<evidence type="ECO:0000256" key="9">
    <source>
        <dbReference type="ARBA" id="ARBA00023002"/>
    </source>
</evidence>
<comment type="subcellular location">
    <subcellularLocation>
        <location evidence="12">Cytoplasm</location>
    </subcellularLocation>
</comment>
<evidence type="ECO:0000256" key="1">
    <source>
        <dbReference type="ARBA" id="ARBA00001974"/>
    </source>
</evidence>
<dbReference type="GO" id="GO:0008734">
    <property type="term" value="F:L-aspartate oxidase activity"/>
    <property type="evidence" value="ECO:0007669"/>
    <property type="project" value="UniProtKB-UniRule"/>
</dbReference>
<sequence>MEIEDVLIIGSGVAALQLASKLGTDFNVKVLTKSTVRHGNSLLAQGGVAAAVGLNDGPEKHVADTLEAGRFHNDESVVREIVHDGPGLINTFFEIFDKNQEGRLQLGLEGAHSEPRIIHSGGDTTGKNMMEHLIGRMPRNVQVEEDMFTYELIMDQSQNRCIGVKSKDQQGVLHCFYGRHIVLATGGCGQLYSFTSNAQTATGDGIAMAYLAGAEVADMEFIQFHPTLLHINGATKGLISEAVRGEGAVLVTEDGKPVMENVHELKDLAPRHIVSQKIFDCLKSGQRVFLDISGISQFSQRFPSITAMCEQNGVRLSEGRIPVAPGSHFLMGGIKTDLTGRTSIDGLYAIGEVACTGFHGANRLASNSLLEGLYQGKRLAHWIRANKGTDPLAQWSVMDPINLHKKVKFPEVQMLKERMMTHVGIVRSKALLEEQKQWLDQFRMNEIRGLDTYSVRELTTIFMGITASLMTEAALNRTESRGGHFRSDFPFEDDQKWSEKTIIHKYKGEVGETHEHVKASLVH</sequence>
<dbReference type="PANTHER" id="PTHR42716">
    <property type="entry name" value="L-ASPARTATE OXIDASE"/>
    <property type="match status" value="1"/>
</dbReference>
<accession>A0A4Y8LLE0</accession>
<name>A0A4Y8LLE0_9BACL</name>
<dbReference type="PRINTS" id="PR00368">
    <property type="entry name" value="FADPNR"/>
</dbReference>
<dbReference type="GO" id="GO:0034628">
    <property type="term" value="P:'de novo' NAD+ biosynthetic process from L-aspartate"/>
    <property type="evidence" value="ECO:0007669"/>
    <property type="project" value="TreeGrafter"/>
</dbReference>
<evidence type="ECO:0000256" key="2">
    <source>
        <dbReference type="ARBA" id="ARBA00004950"/>
    </source>
</evidence>
<dbReference type="InterPro" id="IPR003953">
    <property type="entry name" value="FAD-dep_OxRdtase_2_FAD-bd"/>
</dbReference>
<dbReference type="Gene3D" id="1.20.58.100">
    <property type="entry name" value="Fumarate reductase/succinate dehydrogenase flavoprotein-like, C-terminal domain"/>
    <property type="match status" value="1"/>
</dbReference>
<comment type="function">
    <text evidence="12">Catalyzes the oxidation of L-aspartate to iminoaspartate.</text>
</comment>
<dbReference type="Pfam" id="PF00890">
    <property type="entry name" value="FAD_binding_2"/>
    <property type="match status" value="1"/>
</dbReference>
<dbReference type="UniPathway" id="UPA00253">
    <property type="reaction ID" value="UER00326"/>
</dbReference>
<dbReference type="EC" id="1.4.3.16" evidence="4 11"/>
<evidence type="ECO:0000259" key="14">
    <source>
        <dbReference type="Pfam" id="PF02910"/>
    </source>
</evidence>
<keyword evidence="9 12" id="KW-0560">Oxidoreductase</keyword>
<comment type="pathway">
    <text evidence="2 12">Cofactor biosynthesis; NAD(+) biosynthesis; iminoaspartate from L-aspartate (oxidase route): step 1/1.</text>
</comment>
<dbReference type="SUPFAM" id="SSF46977">
    <property type="entry name" value="Succinate dehydrogenase/fumarate reductase flavoprotein C-terminal domain"/>
    <property type="match status" value="1"/>
</dbReference>
<organism evidence="15 16">
    <name type="scientific">Jeotgalibacillus salarius</name>
    <dbReference type="NCBI Taxonomy" id="546023"/>
    <lineage>
        <taxon>Bacteria</taxon>
        <taxon>Bacillati</taxon>
        <taxon>Bacillota</taxon>
        <taxon>Bacilli</taxon>
        <taxon>Bacillales</taxon>
        <taxon>Caryophanaceae</taxon>
        <taxon>Jeotgalibacillus</taxon>
    </lineage>
</organism>
<dbReference type="InterPro" id="IPR015939">
    <property type="entry name" value="Fum_Rdtase/Succ_DH_flav-like_C"/>
</dbReference>
<dbReference type="Gene3D" id="3.90.700.10">
    <property type="entry name" value="Succinate dehydrogenase/fumarate reductase flavoprotein, catalytic domain"/>
    <property type="match status" value="1"/>
</dbReference>
<evidence type="ECO:0000256" key="10">
    <source>
        <dbReference type="ARBA" id="ARBA00048305"/>
    </source>
</evidence>
<dbReference type="AlphaFoldDB" id="A0A4Y8LLE0"/>
<dbReference type="SUPFAM" id="SSF51905">
    <property type="entry name" value="FAD/NAD(P)-binding domain"/>
    <property type="match status" value="1"/>
</dbReference>
<evidence type="ECO:0000256" key="4">
    <source>
        <dbReference type="ARBA" id="ARBA00012173"/>
    </source>
</evidence>
<comment type="cofactor">
    <cofactor evidence="1 12">
        <name>FAD</name>
        <dbReference type="ChEBI" id="CHEBI:57692"/>
    </cofactor>
</comment>
<reference evidence="15 16" key="1">
    <citation type="submission" date="2019-03" db="EMBL/GenBank/DDBJ databases">
        <authorList>
            <person name="Yang Y."/>
        </authorList>
    </citation>
    <scope>NUCLEOTIDE SEQUENCE [LARGE SCALE GENOMIC DNA]</scope>
    <source>
        <strain evidence="15 16">ASL-1</strain>
    </source>
</reference>
<dbReference type="FunFam" id="3.90.700.10:FF:000002">
    <property type="entry name" value="L-aspartate oxidase"/>
    <property type="match status" value="1"/>
</dbReference>
<keyword evidence="16" id="KW-1185">Reference proteome</keyword>
<evidence type="ECO:0000259" key="13">
    <source>
        <dbReference type="Pfam" id="PF00890"/>
    </source>
</evidence>
<dbReference type="GO" id="GO:0033765">
    <property type="term" value="F:steroid dehydrogenase activity, acting on the CH-CH group of donors"/>
    <property type="evidence" value="ECO:0007669"/>
    <property type="project" value="UniProtKB-ARBA"/>
</dbReference>
<dbReference type="InterPro" id="IPR005288">
    <property type="entry name" value="NadB"/>
</dbReference>
<protein>
    <recommendedName>
        <fullName evidence="5 11">L-aspartate oxidase</fullName>
        <ecNumber evidence="4 11">1.4.3.16</ecNumber>
    </recommendedName>
</protein>
<keyword evidence="8 12" id="KW-0274">FAD</keyword>
<dbReference type="InterPro" id="IPR027477">
    <property type="entry name" value="Succ_DH/fumarate_Rdtase_cat_sf"/>
</dbReference>
<dbReference type="Proteomes" id="UP000297776">
    <property type="component" value="Unassembled WGS sequence"/>
</dbReference>
<gene>
    <name evidence="15" type="primary">nadB</name>
    <name evidence="15" type="ORF">E2626_08150</name>
</gene>
<comment type="catalytic activity">
    <reaction evidence="10">
        <text>L-aspartate + O2 = iminosuccinate + H2O2</text>
        <dbReference type="Rhea" id="RHEA:25876"/>
        <dbReference type="ChEBI" id="CHEBI:15379"/>
        <dbReference type="ChEBI" id="CHEBI:16240"/>
        <dbReference type="ChEBI" id="CHEBI:29991"/>
        <dbReference type="ChEBI" id="CHEBI:77875"/>
        <dbReference type="EC" id="1.4.3.16"/>
    </reaction>
    <physiologicalReaction direction="left-to-right" evidence="10">
        <dbReference type="Rhea" id="RHEA:25877"/>
    </physiologicalReaction>
</comment>
<evidence type="ECO:0000256" key="6">
    <source>
        <dbReference type="ARBA" id="ARBA00022630"/>
    </source>
</evidence>
<dbReference type="GO" id="GO:0005737">
    <property type="term" value="C:cytoplasm"/>
    <property type="evidence" value="ECO:0007669"/>
    <property type="project" value="UniProtKB-SubCell"/>
</dbReference>
<dbReference type="InterPro" id="IPR036188">
    <property type="entry name" value="FAD/NAD-bd_sf"/>
</dbReference>
<evidence type="ECO:0000313" key="15">
    <source>
        <dbReference type="EMBL" id="TFE01535.1"/>
    </source>
</evidence>
<dbReference type="SUPFAM" id="SSF56425">
    <property type="entry name" value="Succinate dehydrogenase/fumarate reductase flavoprotein, catalytic domain"/>
    <property type="match status" value="1"/>
</dbReference>
<dbReference type="NCBIfam" id="TIGR00551">
    <property type="entry name" value="nadB"/>
    <property type="match status" value="1"/>
</dbReference>
<evidence type="ECO:0000256" key="5">
    <source>
        <dbReference type="ARBA" id="ARBA00021901"/>
    </source>
</evidence>
<dbReference type="PANTHER" id="PTHR42716:SF2">
    <property type="entry name" value="L-ASPARTATE OXIDASE, CHLOROPLASTIC"/>
    <property type="match status" value="1"/>
</dbReference>
<dbReference type="Gene3D" id="3.50.50.60">
    <property type="entry name" value="FAD/NAD(P)-binding domain"/>
    <property type="match status" value="1"/>
</dbReference>
<proteinExistence type="inferred from homology"/>
<evidence type="ECO:0000256" key="3">
    <source>
        <dbReference type="ARBA" id="ARBA00008562"/>
    </source>
</evidence>